<comment type="similarity">
    <text evidence="2">Belongs to the major facilitator superfamily. Sugar transporter (TC 2.A.1.1) family.</text>
</comment>
<dbReference type="SUPFAM" id="SSF103473">
    <property type="entry name" value="MFS general substrate transporter"/>
    <property type="match status" value="1"/>
</dbReference>
<evidence type="ECO:0000256" key="8">
    <source>
        <dbReference type="ARBA" id="ARBA00023136"/>
    </source>
</evidence>
<sequence length="155" mass="16515">MAGGVVIVNGGATDYPGKLTPYVFLTCLLAATGGLIFGYDIGGVTSMEPFLLKFFPSVYRQQKRMSTKNQYCKFDSVTLTMFTSSLYLAALIASFFASSVTRKLGRRASMLTGGMIFFAGAAINGFAENVAMLIIGRMLLGVGVGFANQIAENNS</sequence>
<dbReference type="Gene3D" id="1.20.1250.20">
    <property type="entry name" value="MFS general substrate transporter like domains"/>
    <property type="match status" value="1"/>
</dbReference>
<protein>
    <submittedName>
        <fullName evidence="11">Sugar transport protein 1</fullName>
    </submittedName>
</protein>
<dbReference type="GO" id="GO:0015293">
    <property type="term" value="F:symporter activity"/>
    <property type="evidence" value="ECO:0007669"/>
    <property type="project" value="UniProtKB-KW"/>
</dbReference>
<organism evidence="11 12">
    <name type="scientific">Acorus gramineus</name>
    <name type="common">Dwarf sweet flag</name>
    <dbReference type="NCBI Taxonomy" id="55184"/>
    <lineage>
        <taxon>Eukaryota</taxon>
        <taxon>Viridiplantae</taxon>
        <taxon>Streptophyta</taxon>
        <taxon>Embryophyta</taxon>
        <taxon>Tracheophyta</taxon>
        <taxon>Spermatophyta</taxon>
        <taxon>Magnoliopsida</taxon>
        <taxon>Liliopsida</taxon>
        <taxon>Acoraceae</taxon>
        <taxon>Acorus</taxon>
    </lineage>
</organism>
<dbReference type="Pfam" id="PF00083">
    <property type="entry name" value="Sugar_tr"/>
    <property type="match status" value="1"/>
</dbReference>
<dbReference type="InterPro" id="IPR003663">
    <property type="entry name" value="Sugar/inositol_transpt"/>
</dbReference>
<evidence type="ECO:0000256" key="5">
    <source>
        <dbReference type="ARBA" id="ARBA00022692"/>
    </source>
</evidence>
<reference evidence="11" key="2">
    <citation type="submission" date="2023-06" db="EMBL/GenBank/DDBJ databases">
        <authorList>
            <person name="Ma L."/>
            <person name="Liu K.-W."/>
            <person name="Li Z."/>
            <person name="Hsiao Y.-Y."/>
            <person name="Qi Y."/>
            <person name="Fu T."/>
            <person name="Tang G."/>
            <person name="Zhang D."/>
            <person name="Sun W.-H."/>
            <person name="Liu D.-K."/>
            <person name="Li Y."/>
            <person name="Chen G.-Z."/>
            <person name="Liu X.-D."/>
            <person name="Liao X.-Y."/>
            <person name="Jiang Y.-T."/>
            <person name="Yu X."/>
            <person name="Hao Y."/>
            <person name="Huang J."/>
            <person name="Zhao X.-W."/>
            <person name="Ke S."/>
            <person name="Chen Y.-Y."/>
            <person name="Wu W.-L."/>
            <person name="Hsu J.-L."/>
            <person name="Lin Y.-F."/>
            <person name="Huang M.-D."/>
            <person name="Li C.-Y."/>
            <person name="Huang L."/>
            <person name="Wang Z.-W."/>
            <person name="Zhao X."/>
            <person name="Zhong W.-Y."/>
            <person name="Peng D.-H."/>
            <person name="Ahmad S."/>
            <person name="Lan S."/>
            <person name="Zhang J.-S."/>
            <person name="Tsai W.-C."/>
            <person name="Van De Peer Y."/>
            <person name="Liu Z.-J."/>
        </authorList>
    </citation>
    <scope>NUCLEOTIDE SEQUENCE</scope>
    <source>
        <strain evidence="11">SCP</strain>
        <tissue evidence="11">Leaves</tissue>
    </source>
</reference>
<keyword evidence="12" id="KW-1185">Reference proteome</keyword>
<dbReference type="PANTHER" id="PTHR23500">
    <property type="entry name" value="SOLUTE CARRIER FAMILY 2, FACILITATED GLUCOSE TRANSPORTER"/>
    <property type="match status" value="1"/>
</dbReference>
<evidence type="ECO:0000256" key="1">
    <source>
        <dbReference type="ARBA" id="ARBA00004141"/>
    </source>
</evidence>
<name>A0AAV9BUQ2_ACOGR</name>
<keyword evidence="5 9" id="KW-0812">Transmembrane</keyword>
<evidence type="ECO:0000313" key="11">
    <source>
        <dbReference type="EMBL" id="KAK1280435.1"/>
    </source>
</evidence>
<evidence type="ECO:0000256" key="7">
    <source>
        <dbReference type="ARBA" id="ARBA00022989"/>
    </source>
</evidence>
<dbReference type="InterPro" id="IPR005828">
    <property type="entry name" value="MFS_sugar_transport-like"/>
</dbReference>
<dbReference type="Proteomes" id="UP001179952">
    <property type="component" value="Unassembled WGS sequence"/>
</dbReference>
<dbReference type="PROSITE" id="PS50850">
    <property type="entry name" value="MFS"/>
    <property type="match status" value="1"/>
</dbReference>
<dbReference type="AlphaFoldDB" id="A0AAV9BUQ2"/>
<dbReference type="InterPro" id="IPR036259">
    <property type="entry name" value="MFS_trans_sf"/>
</dbReference>
<keyword evidence="3" id="KW-0813">Transport</keyword>
<dbReference type="GO" id="GO:0016020">
    <property type="term" value="C:membrane"/>
    <property type="evidence" value="ECO:0007669"/>
    <property type="project" value="UniProtKB-SubCell"/>
</dbReference>
<dbReference type="InterPro" id="IPR045262">
    <property type="entry name" value="STP/PLT_plant"/>
</dbReference>
<evidence type="ECO:0000256" key="6">
    <source>
        <dbReference type="ARBA" id="ARBA00022847"/>
    </source>
</evidence>
<feature type="transmembrane region" description="Helical" evidence="9">
    <location>
        <begin position="22"/>
        <end position="55"/>
    </location>
</feature>
<accession>A0AAV9BUQ2</accession>
<reference evidence="11" key="1">
    <citation type="journal article" date="2023" name="Nat. Commun.">
        <title>Diploid and tetraploid genomes of Acorus and the evolution of monocots.</title>
        <authorList>
            <person name="Ma L."/>
            <person name="Liu K.W."/>
            <person name="Li Z."/>
            <person name="Hsiao Y.Y."/>
            <person name="Qi Y."/>
            <person name="Fu T."/>
            <person name="Tang G.D."/>
            <person name="Zhang D."/>
            <person name="Sun W.H."/>
            <person name="Liu D.K."/>
            <person name="Li Y."/>
            <person name="Chen G.Z."/>
            <person name="Liu X.D."/>
            <person name="Liao X.Y."/>
            <person name="Jiang Y.T."/>
            <person name="Yu X."/>
            <person name="Hao Y."/>
            <person name="Huang J."/>
            <person name="Zhao X.W."/>
            <person name="Ke S."/>
            <person name="Chen Y.Y."/>
            <person name="Wu W.L."/>
            <person name="Hsu J.L."/>
            <person name="Lin Y.F."/>
            <person name="Huang M.D."/>
            <person name="Li C.Y."/>
            <person name="Huang L."/>
            <person name="Wang Z.W."/>
            <person name="Zhao X."/>
            <person name="Zhong W.Y."/>
            <person name="Peng D.H."/>
            <person name="Ahmad S."/>
            <person name="Lan S."/>
            <person name="Zhang J.S."/>
            <person name="Tsai W.C."/>
            <person name="Van de Peer Y."/>
            <person name="Liu Z.J."/>
        </authorList>
    </citation>
    <scope>NUCLEOTIDE SEQUENCE</scope>
    <source>
        <strain evidence="11">SCP</strain>
    </source>
</reference>
<evidence type="ECO:0000256" key="9">
    <source>
        <dbReference type="SAM" id="Phobius"/>
    </source>
</evidence>
<gene>
    <name evidence="11" type="ORF">QJS04_geneDACA018218</name>
</gene>
<keyword evidence="8 9" id="KW-0472">Membrane</keyword>
<evidence type="ECO:0000313" key="12">
    <source>
        <dbReference type="Proteomes" id="UP001179952"/>
    </source>
</evidence>
<evidence type="ECO:0000256" key="4">
    <source>
        <dbReference type="ARBA" id="ARBA00022597"/>
    </source>
</evidence>
<dbReference type="PANTHER" id="PTHR23500:SF574">
    <property type="entry name" value="SUGAR TRANSPORT PROTEIN 1"/>
    <property type="match status" value="1"/>
</dbReference>
<comment type="caution">
    <text evidence="11">The sequence shown here is derived from an EMBL/GenBank/DDBJ whole genome shotgun (WGS) entry which is preliminary data.</text>
</comment>
<evidence type="ECO:0000256" key="2">
    <source>
        <dbReference type="ARBA" id="ARBA00010992"/>
    </source>
</evidence>
<proteinExistence type="inferred from homology"/>
<keyword evidence="7 9" id="KW-1133">Transmembrane helix</keyword>
<keyword evidence="4 11" id="KW-0762">Sugar transport</keyword>
<feature type="domain" description="Major facilitator superfamily (MFS) profile" evidence="10">
    <location>
        <begin position="26"/>
        <end position="155"/>
    </location>
</feature>
<evidence type="ECO:0000256" key="3">
    <source>
        <dbReference type="ARBA" id="ARBA00022448"/>
    </source>
</evidence>
<keyword evidence="6" id="KW-0769">Symport</keyword>
<dbReference type="PRINTS" id="PR00171">
    <property type="entry name" value="SUGRTRNSPORT"/>
</dbReference>
<evidence type="ECO:0000259" key="10">
    <source>
        <dbReference type="PROSITE" id="PS50850"/>
    </source>
</evidence>
<dbReference type="EMBL" id="JAUJYN010000001">
    <property type="protein sequence ID" value="KAK1280435.1"/>
    <property type="molecule type" value="Genomic_DNA"/>
</dbReference>
<comment type="subcellular location">
    <subcellularLocation>
        <location evidence="1">Membrane</location>
        <topology evidence="1">Multi-pass membrane protein</topology>
    </subcellularLocation>
</comment>
<feature type="transmembrane region" description="Helical" evidence="9">
    <location>
        <begin position="108"/>
        <end position="127"/>
    </location>
</feature>
<dbReference type="InterPro" id="IPR020846">
    <property type="entry name" value="MFS_dom"/>
</dbReference>
<dbReference type="GO" id="GO:0015144">
    <property type="term" value="F:carbohydrate transmembrane transporter activity"/>
    <property type="evidence" value="ECO:0007669"/>
    <property type="project" value="InterPro"/>
</dbReference>
<feature type="transmembrane region" description="Helical" evidence="9">
    <location>
        <begin position="76"/>
        <end position="96"/>
    </location>
</feature>